<gene>
    <name evidence="1" type="ORF">QFZ34_000365</name>
</gene>
<proteinExistence type="predicted"/>
<comment type="caution">
    <text evidence="1">The sequence shown here is derived from an EMBL/GenBank/DDBJ whole genome shotgun (WGS) entry which is preliminary data.</text>
</comment>
<name>A0ABU0S390_9HYPH</name>
<sequence length="150" mass="17736">MANSAPDILRHFRKREHCLEGLLVSLLKRMREQSDDALYRARLTYCLEKCQERAEIMKETKSIPMKKRVPAGVRYLKSLHETSTYRNPSQDVAYLELVYHQLLTTYRTLSNLYYCLNNKRTAADLRLCEKLVKDELRKIAQFEESVIHVL</sequence>
<protein>
    <recommendedName>
        <fullName evidence="3">DUF892 family protein</fullName>
    </recommendedName>
</protein>
<dbReference type="RefSeq" id="WP_307276070.1">
    <property type="nucleotide sequence ID" value="NZ_JAUSZT010000002.1"/>
</dbReference>
<reference evidence="1 2" key="1">
    <citation type="submission" date="2023-07" db="EMBL/GenBank/DDBJ databases">
        <title>Comparative genomics of wheat-associated soil bacteria to identify genetic determinants of phenazine resistance.</title>
        <authorList>
            <person name="Mouncey N."/>
        </authorList>
    </citation>
    <scope>NUCLEOTIDE SEQUENCE [LARGE SCALE GENOMIC DNA]</scope>
    <source>
        <strain evidence="1 2">W4I11</strain>
    </source>
</reference>
<evidence type="ECO:0000313" key="2">
    <source>
        <dbReference type="Proteomes" id="UP001237780"/>
    </source>
</evidence>
<keyword evidence="2" id="KW-1185">Reference proteome</keyword>
<accession>A0ABU0S390</accession>
<organism evidence="1 2">
    <name type="scientific">Phyllobacterium ifriqiyense</name>
    <dbReference type="NCBI Taxonomy" id="314238"/>
    <lineage>
        <taxon>Bacteria</taxon>
        <taxon>Pseudomonadati</taxon>
        <taxon>Pseudomonadota</taxon>
        <taxon>Alphaproteobacteria</taxon>
        <taxon>Hyphomicrobiales</taxon>
        <taxon>Phyllobacteriaceae</taxon>
        <taxon>Phyllobacterium</taxon>
    </lineage>
</organism>
<dbReference type="Proteomes" id="UP001237780">
    <property type="component" value="Unassembled WGS sequence"/>
</dbReference>
<evidence type="ECO:0000313" key="1">
    <source>
        <dbReference type="EMBL" id="MDQ0995188.1"/>
    </source>
</evidence>
<evidence type="ECO:0008006" key="3">
    <source>
        <dbReference type="Google" id="ProtNLM"/>
    </source>
</evidence>
<dbReference type="EMBL" id="JAUSZT010000002">
    <property type="protein sequence ID" value="MDQ0995188.1"/>
    <property type="molecule type" value="Genomic_DNA"/>
</dbReference>